<keyword evidence="3" id="KW-1185">Reference proteome</keyword>
<evidence type="ECO:0000313" key="3">
    <source>
        <dbReference type="Proteomes" id="UP000032568"/>
    </source>
</evidence>
<keyword evidence="1" id="KW-0472">Membrane</keyword>
<dbReference type="AlphaFoldDB" id="A0AAF0C480"/>
<dbReference type="Pfam" id="PF11174">
    <property type="entry name" value="DUF2970"/>
    <property type="match status" value="1"/>
</dbReference>
<sequence length="67" mass="7281">MPMRLNKEGDLKETIKSVGAAFIGVQSDKNRQRDFSKGKFSHFLIGGFIAVTLFVLSLVAVVALVSP</sequence>
<reference evidence="2 3" key="2">
    <citation type="journal article" date="2022" name="Mar. Drugs">
        <title>Bioassay-Guided Fractionation Leads to the Detection of Cholic Acid Generated by the Rare Thalassomonas sp.</title>
        <authorList>
            <person name="Pheiffer F."/>
            <person name="Schneider Y.K."/>
            <person name="Hansen E.H."/>
            <person name="Andersen J.H."/>
            <person name="Isaksson J."/>
            <person name="Busche T."/>
            <person name="R C."/>
            <person name="Kalinowski J."/>
            <person name="Zyl L.V."/>
            <person name="Trindade M."/>
        </authorList>
    </citation>
    <scope>NUCLEOTIDE SEQUENCE [LARGE SCALE GENOMIC DNA]</scope>
    <source>
        <strain evidence="2 3">A5K-106</strain>
    </source>
</reference>
<name>A0AAF0C480_9GAMM</name>
<evidence type="ECO:0000313" key="2">
    <source>
        <dbReference type="EMBL" id="WDD99715.1"/>
    </source>
</evidence>
<dbReference type="EMBL" id="CP059735">
    <property type="protein sequence ID" value="WDD99715.1"/>
    <property type="molecule type" value="Genomic_DNA"/>
</dbReference>
<reference evidence="2 3" key="1">
    <citation type="journal article" date="2015" name="Genome Announc.">
        <title>Draft Genome Sequences of Marine Isolates of Thalassomonas viridans and Thalassomonas actiniarum.</title>
        <authorList>
            <person name="Olonade I."/>
            <person name="van Zyl L.J."/>
            <person name="Trindade M."/>
        </authorList>
    </citation>
    <scope>NUCLEOTIDE SEQUENCE [LARGE SCALE GENOMIC DNA]</scope>
    <source>
        <strain evidence="2 3">A5K-106</strain>
    </source>
</reference>
<dbReference type="InterPro" id="IPR021344">
    <property type="entry name" value="DUF2970"/>
</dbReference>
<accession>A0AAF0C480</accession>
<dbReference type="Proteomes" id="UP000032568">
    <property type="component" value="Chromosome"/>
</dbReference>
<proteinExistence type="predicted"/>
<organism evidence="2 3">
    <name type="scientific">Thalassomonas actiniarum</name>
    <dbReference type="NCBI Taxonomy" id="485447"/>
    <lineage>
        <taxon>Bacteria</taxon>
        <taxon>Pseudomonadati</taxon>
        <taxon>Pseudomonadota</taxon>
        <taxon>Gammaproteobacteria</taxon>
        <taxon>Alteromonadales</taxon>
        <taxon>Colwelliaceae</taxon>
        <taxon>Thalassomonas</taxon>
    </lineage>
</organism>
<protein>
    <submittedName>
        <fullName evidence="2">DUF2970 domain-containing protein</fullName>
    </submittedName>
</protein>
<feature type="transmembrane region" description="Helical" evidence="1">
    <location>
        <begin position="43"/>
        <end position="65"/>
    </location>
</feature>
<keyword evidence="1" id="KW-0812">Transmembrane</keyword>
<evidence type="ECO:0000256" key="1">
    <source>
        <dbReference type="SAM" id="Phobius"/>
    </source>
</evidence>
<keyword evidence="1" id="KW-1133">Transmembrane helix</keyword>
<dbReference type="KEGG" id="tact:SG35_003315"/>
<gene>
    <name evidence="2" type="ORF">SG35_003315</name>
</gene>